<feature type="transmembrane region" description="Helical" evidence="6">
    <location>
        <begin position="114"/>
        <end position="131"/>
    </location>
</feature>
<evidence type="ECO:0000256" key="6">
    <source>
        <dbReference type="SAM" id="Phobius"/>
    </source>
</evidence>
<feature type="transmembrane region" description="Helical" evidence="6">
    <location>
        <begin position="443"/>
        <end position="465"/>
    </location>
</feature>
<feature type="transmembrane region" description="Helical" evidence="6">
    <location>
        <begin position="244"/>
        <end position="262"/>
    </location>
</feature>
<feature type="transmembrane region" description="Helical" evidence="6">
    <location>
        <begin position="589"/>
        <end position="608"/>
    </location>
</feature>
<feature type="transmembrane region" description="Helical" evidence="6">
    <location>
        <begin position="326"/>
        <end position="348"/>
    </location>
</feature>
<dbReference type="InterPro" id="IPR001750">
    <property type="entry name" value="ND/Mrp_TM"/>
</dbReference>
<dbReference type="PRINTS" id="PR01435">
    <property type="entry name" value="NPOXDRDTASE5"/>
</dbReference>
<dbReference type="InterPro" id="IPR018393">
    <property type="entry name" value="NADHpl_OxRdtase_5_subgr"/>
</dbReference>
<gene>
    <name evidence="9" type="primary">nuoL</name>
    <name evidence="9" type="ORF">CCON33237_0205</name>
</gene>
<dbReference type="PRINTS" id="PR01434">
    <property type="entry name" value="NADHDHGNASE5"/>
</dbReference>
<evidence type="ECO:0000313" key="9">
    <source>
        <dbReference type="EMBL" id="ALF46915.1"/>
    </source>
</evidence>
<feature type="transmembrane region" description="Helical" evidence="6">
    <location>
        <begin position="302"/>
        <end position="320"/>
    </location>
</feature>
<evidence type="ECO:0000259" key="8">
    <source>
        <dbReference type="Pfam" id="PF00662"/>
    </source>
</evidence>
<dbReference type="Proteomes" id="UP000066049">
    <property type="component" value="Chromosome"/>
</dbReference>
<reference evidence="10" key="1">
    <citation type="submission" date="2015-08" db="EMBL/GenBank/DDBJ databases">
        <title>Comparative genomics of the Campylobacter concisus group.</title>
        <authorList>
            <person name="Miller W.G."/>
            <person name="Yee E."/>
            <person name="Chapman M.H."/>
            <person name="Huynh S."/>
            <person name="Bono J.L."/>
            <person name="On S.L.W."/>
            <person name="St Leger J."/>
            <person name="Foster G."/>
            <person name="Parker C.T."/>
        </authorList>
    </citation>
    <scope>NUCLEOTIDE SEQUENCE [LARGE SCALE GENOMIC DNA]</scope>
    <source>
        <strain evidence="10">ATCC 33237</strain>
    </source>
</reference>
<dbReference type="RefSeq" id="WP_054196018.1">
    <property type="nucleotide sequence ID" value="NZ_CABMKQ010000059.1"/>
</dbReference>
<feature type="transmembrane region" description="Helical" evidence="6">
    <location>
        <begin position="205"/>
        <end position="223"/>
    </location>
</feature>
<dbReference type="GO" id="GO:0015990">
    <property type="term" value="P:electron transport coupled proton transport"/>
    <property type="evidence" value="ECO:0007669"/>
    <property type="project" value="TreeGrafter"/>
</dbReference>
<dbReference type="Pfam" id="PF00662">
    <property type="entry name" value="Proton_antipo_N"/>
    <property type="match status" value="1"/>
</dbReference>
<evidence type="ECO:0000256" key="5">
    <source>
        <dbReference type="RuleBase" id="RU000320"/>
    </source>
</evidence>
<sequence>MILFCISLFFPLLSFIVAGIFSHSSKNLFIGLFCSLLMIVSATASLMLTASLSVDEPLNLTLKEFINLGSLDLSFSFYLDAISLVMLSTVGVVASIVHIYSIGYMRDDASFNRFFSYLGLFVFCMNVLVSSDNLIGLFIGWESVGLCSWLLIGFWYKRPSANVAANEAFVMNRVADLAMLVGIFYIFYSFGSLKFSEVFNARSDLSGLNLGIIATLLFIGAMGKSAQFPFHTWLANAMEGPTPVSALIHAATMVTAGVYLAIRANFIFANVPEVSHFIACLGAFVAIFAASIALVHNDLKKIVAYSTLSQLGYMFVAAGLGAYKIALFHLVTHAFFKSLLFLCAGNVMHAMNDELNIKKMGGLYKFMKPTALLSIIASCALAGFYPFAGFFSKDKILEVAFSENQILWAVLLFGAVLTAFYSFRLVMLVFFAKPKSDTHAHEAKNYMLVGMSVLGVPSVISGFFWSNFSEFLSNSLGDFKLNLSHSSEIFLLVLTLTLVLASAGFAVFAYKKEIFKESICESKIYKILQNAYFIPKFYEKFFINGYAFISKICKKFDEMIVDKSVDFVAFVVTKFAYLANKMQSGDLSVMLRFMVAGFALLLSFIFLLNGAK</sequence>
<dbReference type="EC" id="1.6.5.3" evidence="9"/>
<dbReference type="GO" id="GO:0016020">
    <property type="term" value="C:membrane"/>
    <property type="evidence" value="ECO:0007669"/>
    <property type="project" value="UniProtKB-SubCell"/>
</dbReference>
<comment type="subcellular location">
    <subcellularLocation>
        <location evidence="1">Endomembrane system</location>
        <topology evidence="1">Multi-pass membrane protein</topology>
    </subcellularLocation>
    <subcellularLocation>
        <location evidence="5">Membrane</location>
        <topology evidence="5">Multi-pass membrane protein</topology>
    </subcellularLocation>
</comment>
<name>A0A0M4SG67_9BACT</name>
<dbReference type="PANTHER" id="PTHR42829:SF2">
    <property type="entry name" value="NADH-UBIQUINONE OXIDOREDUCTASE CHAIN 5"/>
    <property type="match status" value="1"/>
</dbReference>
<accession>A0A0M4SG67</accession>
<feature type="transmembrane region" description="Helical" evidence="6">
    <location>
        <begin position="28"/>
        <end position="48"/>
    </location>
</feature>
<dbReference type="Pfam" id="PF00361">
    <property type="entry name" value="Proton_antipo_M"/>
    <property type="match status" value="1"/>
</dbReference>
<feature type="domain" description="NADH-Ubiquinone oxidoreductase (complex I) chain 5 N-terminal" evidence="8">
    <location>
        <begin position="65"/>
        <end position="115"/>
    </location>
</feature>
<evidence type="ECO:0000256" key="3">
    <source>
        <dbReference type="ARBA" id="ARBA00022989"/>
    </source>
</evidence>
<dbReference type="GO" id="GO:0003954">
    <property type="term" value="F:NADH dehydrogenase activity"/>
    <property type="evidence" value="ECO:0007669"/>
    <property type="project" value="TreeGrafter"/>
</dbReference>
<dbReference type="InterPro" id="IPR003945">
    <property type="entry name" value="NU5C-like"/>
</dbReference>
<evidence type="ECO:0000256" key="4">
    <source>
        <dbReference type="ARBA" id="ARBA00023136"/>
    </source>
</evidence>
<dbReference type="EMBL" id="CP012541">
    <property type="protein sequence ID" value="ALF46915.1"/>
    <property type="molecule type" value="Genomic_DNA"/>
</dbReference>
<feature type="transmembrane region" description="Helical" evidence="6">
    <location>
        <begin position="177"/>
        <end position="193"/>
    </location>
</feature>
<dbReference type="GeneID" id="28661873"/>
<evidence type="ECO:0000313" key="10">
    <source>
        <dbReference type="Proteomes" id="UP000066049"/>
    </source>
</evidence>
<feature type="transmembrane region" description="Helical" evidence="6">
    <location>
        <begin position="408"/>
        <end position="431"/>
    </location>
</feature>
<keyword evidence="9" id="KW-0560">Oxidoreductase</keyword>
<dbReference type="PANTHER" id="PTHR42829">
    <property type="entry name" value="NADH-UBIQUINONE OXIDOREDUCTASE CHAIN 5"/>
    <property type="match status" value="1"/>
</dbReference>
<dbReference type="GO" id="GO:0008137">
    <property type="term" value="F:NADH dehydrogenase (ubiquinone) activity"/>
    <property type="evidence" value="ECO:0007669"/>
    <property type="project" value="InterPro"/>
</dbReference>
<dbReference type="KEGG" id="ccoc:CCON33237_0205"/>
<keyword evidence="2 5" id="KW-0812">Transmembrane</keyword>
<keyword evidence="3 6" id="KW-1133">Transmembrane helix</keyword>
<organism evidence="9 10">
    <name type="scientific">Campylobacter concisus</name>
    <dbReference type="NCBI Taxonomy" id="199"/>
    <lineage>
        <taxon>Bacteria</taxon>
        <taxon>Pseudomonadati</taxon>
        <taxon>Campylobacterota</taxon>
        <taxon>Epsilonproteobacteria</taxon>
        <taxon>Campylobacterales</taxon>
        <taxon>Campylobacteraceae</taxon>
        <taxon>Campylobacter</taxon>
    </lineage>
</organism>
<dbReference type="InterPro" id="IPR001516">
    <property type="entry name" value="Proton_antipo_N"/>
</dbReference>
<dbReference type="GO" id="GO:0042773">
    <property type="term" value="P:ATP synthesis coupled electron transport"/>
    <property type="evidence" value="ECO:0007669"/>
    <property type="project" value="InterPro"/>
</dbReference>
<evidence type="ECO:0000256" key="1">
    <source>
        <dbReference type="ARBA" id="ARBA00004127"/>
    </source>
</evidence>
<evidence type="ECO:0000259" key="7">
    <source>
        <dbReference type="Pfam" id="PF00361"/>
    </source>
</evidence>
<dbReference type="NCBIfam" id="TIGR01974">
    <property type="entry name" value="NDH_I_L"/>
    <property type="match status" value="1"/>
</dbReference>
<protein>
    <submittedName>
        <fullName evidence="9">NADH:quinone oxidoreductase I, membrane subunit L</fullName>
        <ecNumber evidence="9">1.6.5.3</ecNumber>
    </submittedName>
</protein>
<evidence type="ECO:0000256" key="2">
    <source>
        <dbReference type="ARBA" id="ARBA00022692"/>
    </source>
</evidence>
<dbReference type="NCBIfam" id="NF005141">
    <property type="entry name" value="PRK06590.1"/>
    <property type="match status" value="1"/>
</dbReference>
<proteinExistence type="predicted"/>
<dbReference type="PATRIC" id="fig|199.248.peg.218"/>
<dbReference type="AlphaFoldDB" id="A0A0M4SG67"/>
<dbReference type="Gene3D" id="1.20.5.2700">
    <property type="match status" value="1"/>
</dbReference>
<feature type="transmembrane region" description="Helical" evidence="6">
    <location>
        <begin position="489"/>
        <end position="510"/>
    </location>
</feature>
<feature type="domain" description="NADH:quinone oxidoreductase/Mrp antiporter transmembrane" evidence="7">
    <location>
        <begin position="131"/>
        <end position="418"/>
    </location>
</feature>
<keyword evidence="4 6" id="KW-0472">Membrane</keyword>
<feature type="transmembrane region" description="Helical" evidence="6">
    <location>
        <begin position="274"/>
        <end position="295"/>
    </location>
</feature>
<feature type="transmembrane region" description="Helical" evidence="6">
    <location>
        <begin position="84"/>
        <end position="102"/>
    </location>
</feature>
<feature type="transmembrane region" description="Helical" evidence="6">
    <location>
        <begin position="137"/>
        <end position="156"/>
    </location>
</feature>
<feature type="transmembrane region" description="Helical" evidence="6">
    <location>
        <begin position="369"/>
        <end position="388"/>
    </location>
</feature>
<dbReference type="GO" id="GO:0012505">
    <property type="term" value="C:endomembrane system"/>
    <property type="evidence" value="ECO:0007669"/>
    <property type="project" value="UniProtKB-SubCell"/>
</dbReference>